<dbReference type="eggNOG" id="ENOG502TC92">
    <property type="taxonomic scope" value="Eukaryota"/>
</dbReference>
<keyword evidence="4" id="KW-1185">Reference proteome</keyword>
<accession>B4JI91</accession>
<protein>
    <submittedName>
        <fullName evidence="3">GH19052</fullName>
    </submittedName>
</protein>
<dbReference type="PhylomeDB" id="B4JI91"/>
<feature type="region of interest" description="Disordered" evidence="2">
    <location>
        <begin position="143"/>
        <end position="164"/>
    </location>
</feature>
<feature type="region of interest" description="Disordered" evidence="2">
    <location>
        <begin position="256"/>
        <end position="326"/>
    </location>
</feature>
<feature type="region of interest" description="Disordered" evidence="2">
    <location>
        <begin position="193"/>
        <end position="240"/>
    </location>
</feature>
<feature type="compositionally biased region" description="Polar residues" evidence="2">
    <location>
        <begin position="22"/>
        <end position="32"/>
    </location>
</feature>
<evidence type="ECO:0000256" key="2">
    <source>
        <dbReference type="SAM" id="MobiDB-lite"/>
    </source>
</evidence>
<dbReference type="InParanoid" id="B4JI91"/>
<proteinExistence type="predicted"/>
<dbReference type="OMA" id="CSCEFCK"/>
<gene>
    <name evidence="3" type="primary">Dgri\GH19052</name>
    <name evidence="3" type="ORF">Dgri_GH19052</name>
</gene>
<feature type="compositionally biased region" description="Basic residues" evidence="2">
    <location>
        <begin position="1"/>
        <end position="11"/>
    </location>
</feature>
<feature type="coiled-coil region" evidence="1">
    <location>
        <begin position="406"/>
        <end position="433"/>
    </location>
</feature>
<feature type="compositionally biased region" description="Polar residues" evidence="2">
    <location>
        <begin position="256"/>
        <end position="266"/>
    </location>
</feature>
<reference evidence="3 4" key="1">
    <citation type="journal article" date="2007" name="Nature">
        <title>Evolution of genes and genomes on the Drosophila phylogeny.</title>
        <authorList>
            <consortium name="Drosophila 12 Genomes Consortium"/>
            <person name="Clark A.G."/>
            <person name="Eisen M.B."/>
            <person name="Smith D.R."/>
            <person name="Bergman C.M."/>
            <person name="Oliver B."/>
            <person name="Markow T.A."/>
            <person name="Kaufman T.C."/>
            <person name="Kellis M."/>
            <person name="Gelbart W."/>
            <person name="Iyer V.N."/>
            <person name="Pollard D.A."/>
            <person name="Sackton T.B."/>
            <person name="Larracuente A.M."/>
            <person name="Singh N.D."/>
            <person name="Abad J.P."/>
            <person name="Abt D.N."/>
            <person name="Adryan B."/>
            <person name="Aguade M."/>
            <person name="Akashi H."/>
            <person name="Anderson W.W."/>
            <person name="Aquadro C.F."/>
            <person name="Ardell D.H."/>
            <person name="Arguello R."/>
            <person name="Artieri C.G."/>
            <person name="Barbash D.A."/>
            <person name="Barker D."/>
            <person name="Barsanti P."/>
            <person name="Batterham P."/>
            <person name="Batzoglou S."/>
            <person name="Begun D."/>
            <person name="Bhutkar A."/>
            <person name="Blanco E."/>
            <person name="Bosak S.A."/>
            <person name="Bradley R.K."/>
            <person name="Brand A.D."/>
            <person name="Brent M.R."/>
            <person name="Brooks A.N."/>
            <person name="Brown R.H."/>
            <person name="Butlin R.K."/>
            <person name="Caggese C."/>
            <person name="Calvi B.R."/>
            <person name="Bernardo de Carvalho A."/>
            <person name="Caspi A."/>
            <person name="Castrezana S."/>
            <person name="Celniker S.E."/>
            <person name="Chang J.L."/>
            <person name="Chapple C."/>
            <person name="Chatterji S."/>
            <person name="Chinwalla A."/>
            <person name="Civetta A."/>
            <person name="Clifton S.W."/>
            <person name="Comeron J.M."/>
            <person name="Costello J.C."/>
            <person name="Coyne J.A."/>
            <person name="Daub J."/>
            <person name="David R.G."/>
            <person name="Delcher A.L."/>
            <person name="Delehaunty K."/>
            <person name="Do C.B."/>
            <person name="Ebling H."/>
            <person name="Edwards K."/>
            <person name="Eickbush T."/>
            <person name="Evans J.D."/>
            <person name="Filipski A."/>
            <person name="Findeiss S."/>
            <person name="Freyhult E."/>
            <person name="Fulton L."/>
            <person name="Fulton R."/>
            <person name="Garcia A.C."/>
            <person name="Gardiner A."/>
            <person name="Garfield D.A."/>
            <person name="Garvin B.E."/>
            <person name="Gibson G."/>
            <person name="Gilbert D."/>
            <person name="Gnerre S."/>
            <person name="Godfrey J."/>
            <person name="Good R."/>
            <person name="Gotea V."/>
            <person name="Gravely B."/>
            <person name="Greenberg A.J."/>
            <person name="Griffiths-Jones S."/>
            <person name="Gross S."/>
            <person name="Guigo R."/>
            <person name="Gustafson E.A."/>
            <person name="Haerty W."/>
            <person name="Hahn M.W."/>
            <person name="Halligan D.L."/>
            <person name="Halpern A.L."/>
            <person name="Halter G.M."/>
            <person name="Han M.V."/>
            <person name="Heger A."/>
            <person name="Hillier L."/>
            <person name="Hinrichs A.S."/>
            <person name="Holmes I."/>
            <person name="Hoskins R.A."/>
            <person name="Hubisz M.J."/>
            <person name="Hultmark D."/>
            <person name="Huntley M.A."/>
            <person name="Jaffe D.B."/>
            <person name="Jagadeeshan S."/>
            <person name="Jeck W.R."/>
            <person name="Johnson J."/>
            <person name="Jones C.D."/>
            <person name="Jordan W.C."/>
            <person name="Karpen G.H."/>
            <person name="Kataoka E."/>
            <person name="Keightley P.D."/>
            <person name="Kheradpour P."/>
            <person name="Kirkness E.F."/>
            <person name="Koerich L.B."/>
            <person name="Kristiansen K."/>
            <person name="Kudrna D."/>
            <person name="Kulathinal R.J."/>
            <person name="Kumar S."/>
            <person name="Kwok R."/>
            <person name="Lander E."/>
            <person name="Langley C.H."/>
            <person name="Lapoint R."/>
            <person name="Lazzaro B.P."/>
            <person name="Lee S.J."/>
            <person name="Levesque L."/>
            <person name="Li R."/>
            <person name="Lin C.F."/>
            <person name="Lin M.F."/>
            <person name="Lindblad-Toh K."/>
            <person name="Llopart A."/>
            <person name="Long M."/>
            <person name="Low L."/>
            <person name="Lozovsky E."/>
            <person name="Lu J."/>
            <person name="Luo M."/>
            <person name="Machado C.A."/>
            <person name="Makalowski W."/>
            <person name="Marzo M."/>
            <person name="Matsuda M."/>
            <person name="Matzkin L."/>
            <person name="McAllister B."/>
            <person name="McBride C.S."/>
            <person name="McKernan B."/>
            <person name="McKernan K."/>
            <person name="Mendez-Lago M."/>
            <person name="Minx P."/>
            <person name="Mollenhauer M.U."/>
            <person name="Montooth K."/>
            <person name="Mount S.M."/>
            <person name="Mu X."/>
            <person name="Myers E."/>
            <person name="Negre B."/>
            <person name="Newfeld S."/>
            <person name="Nielsen R."/>
            <person name="Noor M.A."/>
            <person name="O'Grady P."/>
            <person name="Pachter L."/>
            <person name="Papaceit M."/>
            <person name="Parisi M.J."/>
            <person name="Parisi M."/>
            <person name="Parts L."/>
            <person name="Pedersen J.S."/>
            <person name="Pesole G."/>
            <person name="Phillippy A.M."/>
            <person name="Ponting C.P."/>
            <person name="Pop M."/>
            <person name="Porcelli D."/>
            <person name="Powell J.R."/>
            <person name="Prohaska S."/>
            <person name="Pruitt K."/>
            <person name="Puig M."/>
            <person name="Quesneville H."/>
            <person name="Ram K.R."/>
            <person name="Rand D."/>
            <person name="Rasmussen M.D."/>
            <person name="Reed L.K."/>
            <person name="Reenan R."/>
            <person name="Reily A."/>
            <person name="Remington K.A."/>
            <person name="Rieger T.T."/>
            <person name="Ritchie M.G."/>
            <person name="Robin C."/>
            <person name="Rogers Y.H."/>
            <person name="Rohde C."/>
            <person name="Rozas J."/>
            <person name="Rubenfield M.J."/>
            <person name="Ruiz A."/>
            <person name="Russo S."/>
            <person name="Salzberg S.L."/>
            <person name="Sanchez-Gracia A."/>
            <person name="Saranga D.J."/>
            <person name="Sato H."/>
            <person name="Schaeffer S.W."/>
            <person name="Schatz M.C."/>
            <person name="Schlenke T."/>
            <person name="Schwartz R."/>
            <person name="Segarra C."/>
            <person name="Singh R.S."/>
            <person name="Sirot L."/>
            <person name="Sirota M."/>
            <person name="Sisneros N.B."/>
            <person name="Smith C.D."/>
            <person name="Smith T.F."/>
            <person name="Spieth J."/>
            <person name="Stage D.E."/>
            <person name="Stark A."/>
            <person name="Stephan W."/>
            <person name="Strausberg R.L."/>
            <person name="Strempel S."/>
            <person name="Sturgill D."/>
            <person name="Sutton G."/>
            <person name="Sutton G.G."/>
            <person name="Tao W."/>
            <person name="Teichmann S."/>
            <person name="Tobari Y.N."/>
            <person name="Tomimura Y."/>
            <person name="Tsolas J.M."/>
            <person name="Valente V.L."/>
            <person name="Venter E."/>
            <person name="Venter J.C."/>
            <person name="Vicario S."/>
            <person name="Vieira F.G."/>
            <person name="Vilella A.J."/>
            <person name="Villasante A."/>
            <person name="Walenz B."/>
            <person name="Wang J."/>
            <person name="Wasserman M."/>
            <person name="Watts T."/>
            <person name="Wilson D."/>
            <person name="Wilson R.K."/>
            <person name="Wing R.A."/>
            <person name="Wolfner M.F."/>
            <person name="Wong A."/>
            <person name="Wong G.K."/>
            <person name="Wu C.I."/>
            <person name="Wu G."/>
            <person name="Yamamoto D."/>
            <person name="Yang H.P."/>
            <person name="Yang S.P."/>
            <person name="Yorke J.A."/>
            <person name="Yoshida K."/>
            <person name="Zdobnov E."/>
            <person name="Zhang P."/>
            <person name="Zhang Y."/>
            <person name="Zimin A.V."/>
            <person name="Baldwin J."/>
            <person name="Abdouelleil A."/>
            <person name="Abdulkadir J."/>
            <person name="Abebe A."/>
            <person name="Abera B."/>
            <person name="Abreu J."/>
            <person name="Acer S.C."/>
            <person name="Aftuck L."/>
            <person name="Alexander A."/>
            <person name="An P."/>
            <person name="Anderson E."/>
            <person name="Anderson S."/>
            <person name="Arachi H."/>
            <person name="Azer M."/>
            <person name="Bachantsang P."/>
            <person name="Barry A."/>
            <person name="Bayul T."/>
            <person name="Berlin A."/>
            <person name="Bessette D."/>
            <person name="Bloom T."/>
            <person name="Blye J."/>
            <person name="Boguslavskiy L."/>
            <person name="Bonnet C."/>
            <person name="Boukhgalter B."/>
            <person name="Bourzgui I."/>
            <person name="Brown A."/>
            <person name="Cahill P."/>
            <person name="Channer S."/>
            <person name="Cheshatsang Y."/>
            <person name="Chuda L."/>
            <person name="Citroen M."/>
            <person name="Collymore A."/>
            <person name="Cooke P."/>
            <person name="Costello M."/>
            <person name="D'Aco K."/>
            <person name="Daza R."/>
            <person name="De Haan G."/>
            <person name="DeGray S."/>
            <person name="DeMaso C."/>
            <person name="Dhargay N."/>
            <person name="Dooley K."/>
            <person name="Dooley E."/>
            <person name="Doricent M."/>
            <person name="Dorje P."/>
            <person name="Dorjee K."/>
            <person name="Dupes A."/>
            <person name="Elong R."/>
            <person name="Falk J."/>
            <person name="Farina A."/>
            <person name="Faro S."/>
            <person name="Ferguson D."/>
            <person name="Fisher S."/>
            <person name="Foley C.D."/>
            <person name="Franke A."/>
            <person name="Friedrich D."/>
            <person name="Gadbois L."/>
            <person name="Gearin G."/>
            <person name="Gearin C.R."/>
            <person name="Giannoukos G."/>
            <person name="Goode T."/>
            <person name="Graham J."/>
            <person name="Grandbois E."/>
            <person name="Grewal S."/>
            <person name="Gyaltsen K."/>
            <person name="Hafez N."/>
            <person name="Hagos B."/>
            <person name="Hall J."/>
            <person name="Henson C."/>
            <person name="Hollinger A."/>
            <person name="Honan T."/>
            <person name="Huard M.D."/>
            <person name="Hughes L."/>
            <person name="Hurhula B."/>
            <person name="Husby M.E."/>
            <person name="Kamat A."/>
            <person name="Kanga B."/>
            <person name="Kashin S."/>
            <person name="Khazanovich D."/>
            <person name="Kisner P."/>
            <person name="Lance K."/>
            <person name="Lara M."/>
            <person name="Lee W."/>
            <person name="Lennon N."/>
            <person name="Letendre F."/>
            <person name="LeVine R."/>
            <person name="Lipovsky A."/>
            <person name="Liu X."/>
            <person name="Liu J."/>
            <person name="Liu S."/>
            <person name="Lokyitsang T."/>
            <person name="Lokyitsang Y."/>
            <person name="Lubonja R."/>
            <person name="Lui A."/>
            <person name="MacDonald P."/>
            <person name="Magnisalis V."/>
            <person name="Maru K."/>
            <person name="Matthews C."/>
            <person name="McCusker W."/>
            <person name="McDonough S."/>
            <person name="Mehta T."/>
            <person name="Meldrim J."/>
            <person name="Meneus L."/>
            <person name="Mihai O."/>
            <person name="Mihalev A."/>
            <person name="Mihova T."/>
            <person name="Mittelman R."/>
            <person name="Mlenga V."/>
            <person name="Montmayeur A."/>
            <person name="Mulrain L."/>
            <person name="Navidi A."/>
            <person name="Naylor J."/>
            <person name="Negash T."/>
            <person name="Nguyen T."/>
            <person name="Nguyen N."/>
            <person name="Nicol R."/>
            <person name="Norbu C."/>
            <person name="Norbu N."/>
            <person name="Novod N."/>
            <person name="O'Neill B."/>
            <person name="Osman S."/>
            <person name="Markiewicz E."/>
            <person name="Oyono O.L."/>
            <person name="Patti C."/>
            <person name="Phunkhang P."/>
            <person name="Pierre F."/>
            <person name="Priest M."/>
            <person name="Raghuraman S."/>
            <person name="Rege F."/>
            <person name="Reyes R."/>
            <person name="Rise C."/>
            <person name="Rogov P."/>
            <person name="Ross K."/>
            <person name="Ryan E."/>
            <person name="Settipalli S."/>
            <person name="Shea T."/>
            <person name="Sherpa N."/>
            <person name="Shi L."/>
            <person name="Shih D."/>
            <person name="Sparrow T."/>
            <person name="Spaulding J."/>
            <person name="Stalker J."/>
            <person name="Stange-Thomann N."/>
            <person name="Stavropoulos S."/>
            <person name="Stone C."/>
            <person name="Strader C."/>
            <person name="Tesfaye S."/>
            <person name="Thomson T."/>
            <person name="Thoulutsang Y."/>
            <person name="Thoulutsang D."/>
            <person name="Topham K."/>
            <person name="Topping I."/>
            <person name="Tsamla T."/>
            <person name="Vassiliev H."/>
            <person name="Vo A."/>
            <person name="Wangchuk T."/>
            <person name="Wangdi T."/>
            <person name="Weiand M."/>
            <person name="Wilkinson J."/>
            <person name="Wilson A."/>
            <person name="Yadav S."/>
            <person name="Young G."/>
            <person name="Yu Q."/>
            <person name="Zembek L."/>
            <person name="Zhong D."/>
            <person name="Zimmer A."/>
            <person name="Zwirko Z."/>
            <person name="Jaffe D.B."/>
            <person name="Alvarez P."/>
            <person name="Brockman W."/>
            <person name="Butler J."/>
            <person name="Chin C."/>
            <person name="Gnerre S."/>
            <person name="Grabherr M."/>
            <person name="Kleber M."/>
            <person name="Mauceli E."/>
            <person name="MacCallum I."/>
        </authorList>
    </citation>
    <scope>NUCLEOTIDE SEQUENCE [LARGE SCALE GENOMIC DNA]</scope>
    <source>
        <strain evidence="4">Tucson 15287-2541.00</strain>
    </source>
</reference>
<dbReference type="EMBL" id="CH916369">
    <property type="protein sequence ID" value="EDV92972.1"/>
    <property type="molecule type" value="Genomic_DNA"/>
</dbReference>
<dbReference type="Proteomes" id="UP000001070">
    <property type="component" value="Unassembled WGS sequence"/>
</dbReference>
<feature type="compositionally biased region" description="Basic and acidic residues" evidence="2">
    <location>
        <begin position="270"/>
        <end position="282"/>
    </location>
</feature>
<name>B4JI91_DROGR</name>
<sequence length="449" mass="49758">MPKKVITRRQRKAAEAKRQAEGNSHLSTTDPQIENLGARPVGALNYKPSCKCCKPKPLQTQKMLAGGVVTNTERTSIVAEDKITKSEIMNMVTNIAPGLMLPPPSPATPGNEPISFSKSLTRQAVATFNKIQKLSKAFNKKMNHKQPTAKVADPTNSTNGVQLDDNEDAKLNQQCSCEFCKVVINQMLARKNQSNGKNCCKNPGKRPGNHRHSVTPPSRNVTPKSQQSEEGELAPPSVTNGQRIAAMLQAKRKLLNKNNHGQNPKSSKMVKKEQPVKKDKPKTQINEATQKDITPDAKQNSKNPEKNNITSDQKSPNPNKLSKSVTFDTKTKMIKLKSAGKATLSVKIDIQQQSEEPVNVPPPMIIGNTGYLVLTGTDAQLAAQLNNLAAKNVHVQDTVLLQTGITDKLERQLEELVRNRNQILQRMRDKENMLEPRRTKYLPKQVKYK</sequence>
<organism evidence="4">
    <name type="scientific">Drosophila grimshawi</name>
    <name type="common">Hawaiian fruit fly</name>
    <name type="synonym">Idiomyia grimshawi</name>
    <dbReference type="NCBI Taxonomy" id="7222"/>
    <lineage>
        <taxon>Eukaryota</taxon>
        <taxon>Metazoa</taxon>
        <taxon>Ecdysozoa</taxon>
        <taxon>Arthropoda</taxon>
        <taxon>Hexapoda</taxon>
        <taxon>Insecta</taxon>
        <taxon>Pterygota</taxon>
        <taxon>Neoptera</taxon>
        <taxon>Endopterygota</taxon>
        <taxon>Diptera</taxon>
        <taxon>Brachycera</taxon>
        <taxon>Muscomorpha</taxon>
        <taxon>Ephydroidea</taxon>
        <taxon>Drosophilidae</taxon>
        <taxon>Drosophila</taxon>
        <taxon>Hawaiian Drosophila</taxon>
    </lineage>
</organism>
<evidence type="ECO:0000313" key="3">
    <source>
        <dbReference type="EMBL" id="EDV92972.1"/>
    </source>
</evidence>
<evidence type="ECO:0000313" key="4">
    <source>
        <dbReference type="Proteomes" id="UP000001070"/>
    </source>
</evidence>
<keyword evidence="1" id="KW-0175">Coiled coil</keyword>
<feature type="region of interest" description="Disordered" evidence="2">
    <location>
        <begin position="1"/>
        <end position="35"/>
    </location>
</feature>
<feature type="compositionally biased region" description="Polar residues" evidence="2">
    <location>
        <begin position="296"/>
        <end position="326"/>
    </location>
</feature>
<dbReference type="HOGENOM" id="CLU_610117_0_0_1"/>
<dbReference type="AlphaFoldDB" id="B4JI91"/>
<feature type="compositionally biased region" description="Polar residues" evidence="2">
    <location>
        <begin position="215"/>
        <end position="228"/>
    </location>
</feature>
<feature type="compositionally biased region" description="Basic residues" evidence="2">
    <location>
        <begin position="203"/>
        <end position="213"/>
    </location>
</feature>
<evidence type="ECO:0000256" key="1">
    <source>
        <dbReference type="SAM" id="Coils"/>
    </source>
</evidence>